<keyword evidence="3" id="KW-1185">Reference proteome</keyword>
<proteinExistence type="predicted"/>
<gene>
    <name evidence="2" type="ORF">RHIZ70_3381</name>
</gene>
<evidence type="ECO:0000313" key="3">
    <source>
        <dbReference type="Proteomes" id="UP000254764"/>
    </source>
</evidence>
<evidence type="ECO:0000256" key="1">
    <source>
        <dbReference type="SAM" id="MobiDB-lite"/>
    </source>
</evidence>
<dbReference type="EMBL" id="UEYP01000005">
    <property type="protein sequence ID" value="SSC67673.1"/>
    <property type="molecule type" value="Genomic_DNA"/>
</dbReference>
<dbReference type="Proteomes" id="UP000254764">
    <property type="component" value="Unassembled WGS sequence"/>
</dbReference>
<evidence type="ECO:0000313" key="2">
    <source>
        <dbReference type="EMBL" id="SSC67673.1"/>
    </source>
</evidence>
<reference evidence="3" key="1">
    <citation type="submission" date="2018-07" db="EMBL/GenBank/DDBJ databases">
        <authorList>
            <person name="Peiro R."/>
            <person name="Begona"/>
            <person name="Cbmso G."/>
            <person name="Lopez M."/>
            <person name="Gonzalez S."/>
        </authorList>
    </citation>
    <scope>NUCLEOTIDE SEQUENCE [LARGE SCALE GENOMIC DNA]</scope>
</reference>
<name>A0A376AJS8_9HYPH</name>
<accession>A0A376AJS8</accession>
<feature type="region of interest" description="Disordered" evidence="1">
    <location>
        <begin position="1"/>
        <end position="23"/>
    </location>
</feature>
<protein>
    <submittedName>
        <fullName evidence="2">Uncharacterized protein</fullName>
    </submittedName>
</protein>
<sequence>MGPPEKAGPAGHPRPFNRDMGKDFRRLKSGLGQKFGD</sequence>
<organism evidence="2 3">
    <name type="scientific">Ciceribacter selenitireducens ATCC BAA-1503</name>
    <dbReference type="NCBI Taxonomy" id="1336235"/>
    <lineage>
        <taxon>Bacteria</taxon>
        <taxon>Pseudomonadati</taxon>
        <taxon>Pseudomonadota</taxon>
        <taxon>Alphaproteobacteria</taxon>
        <taxon>Hyphomicrobiales</taxon>
        <taxon>Rhizobiaceae</taxon>
        <taxon>Ciceribacter</taxon>
    </lineage>
</organism>
<dbReference type="AlphaFoldDB" id="A0A376AJS8"/>